<dbReference type="InterPro" id="IPR005119">
    <property type="entry name" value="LysR_subst-bd"/>
</dbReference>
<organism evidence="6 7">
    <name type="scientific">Photobacterium aquae</name>
    <dbReference type="NCBI Taxonomy" id="1195763"/>
    <lineage>
        <taxon>Bacteria</taxon>
        <taxon>Pseudomonadati</taxon>
        <taxon>Pseudomonadota</taxon>
        <taxon>Gammaproteobacteria</taxon>
        <taxon>Vibrionales</taxon>
        <taxon>Vibrionaceae</taxon>
        <taxon>Photobacterium</taxon>
    </lineage>
</organism>
<dbReference type="OrthoDB" id="196624at2"/>
<comment type="caution">
    <text evidence="6">The sequence shown here is derived from an EMBL/GenBank/DDBJ whole genome shotgun (WGS) entry which is preliminary data.</text>
</comment>
<dbReference type="GO" id="GO:0003700">
    <property type="term" value="F:DNA-binding transcription factor activity"/>
    <property type="evidence" value="ECO:0007669"/>
    <property type="project" value="InterPro"/>
</dbReference>
<comment type="similarity">
    <text evidence="1">Belongs to the LysR transcriptional regulatory family.</text>
</comment>
<evidence type="ECO:0000313" key="6">
    <source>
        <dbReference type="EMBL" id="KLV05107.1"/>
    </source>
</evidence>
<dbReference type="PRINTS" id="PR00039">
    <property type="entry name" value="HTHLYSR"/>
</dbReference>
<dbReference type="RefSeq" id="WP_047879311.1">
    <property type="nucleotide sequence ID" value="NZ_LDOT01000016.1"/>
</dbReference>
<keyword evidence="7" id="KW-1185">Reference proteome</keyword>
<evidence type="ECO:0000256" key="3">
    <source>
        <dbReference type="ARBA" id="ARBA00023125"/>
    </source>
</evidence>
<dbReference type="PROSITE" id="PS50931">
    <property type="entry name" value="HTH_LYSR"/>
    <property type="match status" value="1"/>
</dbReference>
<keyword evidence="2" id="KW-0805">Transcription regulation</keyword>
<dbReference type="GO" id="GO:0003677">
    <property type="term" value="F:DNA binding"/>
    <property type="evidence" value="ECO:0007669"/>
    <property type="project" value="UniProtKB-KW"/>
</dbReference>
<reference evidence="6 7" key="1">
    <citation type="submission" date="2015-05" db="EMBL/GenBank/DDBJ databases">
        <title>Photobacterium galathea sp. nov.</title>
        <authorList>
            <person name="Machado H."/>
            <person name="Gram L."/>
        </authorList>
    </citation>
    <scope>NUCLEOTIDE SEQUENCE [LARGE SCALE GENOMIC DNA]</scope>
    <source>
        <strain evidence="6 7">CGMCC 1.12159</strain>
    </source>
</reference>
<dbReference type="CDD" id="cd05466">
    <property type="entry name" value="PBP2_LTTR_substrate"/>
    <property type="match status" value="1"/>
</dbReference>
<dbReference type="Gene3D" id="3.40.190.290">
    <property type="match status" value="1"/>
</dbReference>
<dbReference type="PATRIC" id="fig|1195763.3.peg.2748"/>
<dbReference type="InterPro" id="IPR050950">
    <property type="entry name" value="HTH-type_LysR_regulators"/>
</dbReference>
<dbReference type="PANTHER" id="PTHR30419:SF30">
    <property type="entry name" value="LYSR FAMILY TRANSCRIPTIONAL REGULATOR"/>
    <property type="match status" value="1"/>
</dbReference>
<dbReference type="Proteomes" id="UP000036097">
    <property type="component" value="Unassembled WGS sequence"/>
</dbReference>
<dbReference type="FunFam" id="1.10.10.10:FF:000001">
    <property type="entry name" value="LysR family transcriptional regulator"/>
    <property type="match status" value="1"/>
</dbReference>
<feature type="domain" description="HTH lysR-type" evidence="5">
    <location>
        <begin position="3"/>
        <end position="60"/>
    </location>
</feature>
<dbReference type="SUPFAM" id="SSF53850">
    <property type="entry name" value="Periplasmic binding protein-like II"/>
    <property type="match status" value="1"/>
</dbReference>
<dbReference type="SUPFAM" id="SSF46785">
    <property type="entry name" value="Winged helix' DNA-binding domain"/>
    <property type="match status" value="1"/>
</dbReference>
<evidence type="ECO:0000256" key="2">
    <source>
        <dbReference type="ARBA" id="ARBA00023015"/>
    </source>
</evidence>
<evidence type="ECO:0000256" key="1">
    <source>
        <dbReference type="ARBA" id="ARBA00009437"/>
    </source>
</evidence>
<dbReference type="Pfam" id="PF03466">
    <property type="entry name" value="LysR_substrate"/>
    <property type="match status" value="1"/>
</dbReference>
<accession>A0A0J1JS65</accession>
<proteinExistence type="inferred from homology"/>
<dbReference type="Gene3D" id="1.10.10.10">
    <property type="entry name" value="Winged helix-like DNA-binding domain superfamily/Winged helix DNA-binding domain"/>
    <property type="match status" value="1"/>
</dbReference>
<dbReference type="PANTHER" id="PTHR30419">
    <property type="entry name" value="HTH-TYPE TRANSCRIPTIONAL REGULATOR YBHD"/>
    <property type="match status" value="1"/>
</dbReference>
<keyword evidence="4" id="KW-0804">Transcription</keyword>
<dbReference type="Pfam" id="PF00126">
    <property type="entry name" value="HTH_1"/>
    <property type="match status" value="1"/>
</dbReference>
<sequence>MHWTLDQLEAFVCAAQQGSFSAAARKMGKAQSRVSTAISNLELDLGFELFDRTSRQPVLTAAGEDMLVEARAVLAQCQRMQSRAMTVAQGEEATIVIAIDEAVPLMAFEMMFVTLSELYPNLKLTIFNGSQQDIAQWVASGKADFGVLFHQHTLLEDLEFTSVGKFKYCLIVSRKHPLAQIPAPTVNDLSQHRQLVIRDRMGLGQAKPLSSNYWHIDSYYMISAMATRGIGWALVPEHVAKEEWYVNDVVELSTEEIPDPLMVEIGIVKRRDKGCGKVMQWMYEELEKIFDVAP</sequence>
<dbReference type="InterPro" id="IPR000847">
    <property type="entry name" value="LysR_HTH_N"/>
</dbReference>
<dbReference type="STRING" id="1195763.ABT56_12990"/>
<evidence type="ECO:0000313" key="7">
    <source>
        <dbReference type="Proteomes" id="UP000036097"/>
    </source>
</evidence>
<dbReference type="AlphaFoldDB" id="A0A0J1JS65"/>
<evidence type="ECO:0000256" key="4">
    <source>
        <dbReference type="ARBA" id="ARBA00023163"/>
    </source>
</evidence>
<keyword evidence="3" id="KW-0238">DNA-binding</keyword>
<dbReference type="InterPro" id="IPR036390">
    <property type="entry name" value="WH_DNA-bd_sf"/>
</dbReference>
<dbReference type="InterPro" id="IPR036388">
    <property type="entry name" value="WH-like_DNA-bd_sf"/>
</dbReference>
<name>A0A0J1JS65_9GAMM</name>
<protein>
    <submittedName>
        <fullName evidence="6">LysR family transcriptional regulator</fullName>
    </submittedName>
</protein>
<dbReference type="GO" id="GO:0005829">
    <property type="term" value="C:cytosol"/>
    <property type="evidence" value="ECO:0007669"/>
    <property type="project" value="TreeGrafter"/>
</dbReference>
<evidence type="ECO:0000259" key="5">
    <source>
        <dbReference type="PROSITE" id="PS50931"/>
    </source>
</evidence>
<dbReference type="EMBL" id="LDOT01000016">
    <property type="protein sequence ID" value="KLV05107.1"/>
    <property type="molecule type" value="Genomic_DNA"/>
</dbReference>
<gene>
    <name evidence="6" type="ORF">ABT56_12990</name>
</gene>